<proteinExistence type="predicted"/>
<name>A0A7X9QH45_STRRT</name>
<feature type="transmembrane region" description="Helical" evidence="1">
    <location>
        <begin position="9"/>
        <end position="32"/>
    </location>
</feature>
<evidence type="ECO:0000313" key="4">
    <source>
        <dbReference type="Proteomes" id="UP000532121"/>
    </source>
</evidence>
<dbReference type="NCBIfam" id="NF041438">
    <property type="entry name" value="SepM_fam_S16"/>
    <property type="match status" value="1"/>
</dbReference>
<reference evidence="3 4" key="1">
    <citation type="submission" date="2020-04" db="EMBL/GenBank/DDBJ databases">
        <title>MicrobeNet Type strains.</title>
        <authorList>
            <person name="Nicholson A.C."/>
        </authorList>
    </citation>
    <scope>NUCLEOTIDE SEQUENCE [LARGE SCALE GENOMIC DNA]</scope>
    <source>
        <strain evidence="3 4">DSM 22768</strain>
    </source>
</reference>
<organism evidence="3 4">
    <name type="scientific">Streptococcus ratti</name>
    <dbReference type="NCBI Taxonomy" id="1341"/>
    <lineage>
        <taxon>Bacteria</taxon>
        <taxon>Bacillati</taxon>
        <taxon>Bacillota</taxon>
        <taxon>Bacilli</taxon>
        <taxon>Lactobacillales</taxon>
        <taxon>Streptococcaceae</taxon>
        <taxon>Streptococcus</taxon>
    </lineage>
</organism>
<dbReference type="InterPro" id="IPR001478">
    <property type="entry name" value="PDZ"/>
</dbReference>
<dbReference type="Pfam" id="PF13180">
    <property type="entry name" value="PDZ_2"/>
    <property type="match status" value="1"/>
</dbReference>
<comment type="caution">
    <text evidence="3">The sequence shown here is derived from an EMBL/GenBank/DDBJ whole genome shotgun (WGS) entry which is preliminary data.</text>
</comment>
<protein>
    <submittedName>
        <fullName evidence="3">PDZ domain-containing protein</fullName>
    </submittedName>
</protein>
<keyword evidence="1" id="KW-0472">Membrane</keyword>
<dbReference type="InterPro" id="IPR014721">
    <property type="entry name" value="Ribsml_uS5_D2-typ_fold_subgr"/>
</dbReference>
<dbReference type="InterPro" id="IPR020568">
    <property type="entry name" value="Ribosomal_Su5_D2-typ_SF"/>
</dbReference>
<keyword evidence="1" id="KW-1133">Transmembrane helix</keyword>
<gene>
    <name evidence="3" type="ORF">HHO37_06825</name>
</gene>
<dbReference type="Proteomes" id="UP000532121">
    <property type="component" value="Unassembled WGS sequence"/>
</dbReference>
<evidence type="ECO:0000256" key="1">
    <source>
        <dbReference type="SAM" id="Phobius"/>
    </source>
</evidence>
<dbReference type="EMBL" id="JABASA010000012">
    <property type="protein sequence ID" value="NMD49374.1"/>
    <property type="molecule type" value="Genomic_DNA"/>
</dbReference>
<accession>A0A7X9QH45</accession>
<evidence type="ECO:0000259" key="2">
    <source>
        <dbReference type="Pfam" id="PF13180"/>
    </source>
</evidence>
<dbReference type="SUPFAM" id="SSF54211">
    <property type="entry name" value="Ribosomal protein S5 domain 2-like"/>
    <property type="match status" value="1"/>
</dbReference>
<sequence length="347" mass="37976">MKTIKKFKWWLISSLSIILLLVVFFFPLPYYMERPGGAYDIRTVLTVNHKEDKEKGSYNFVAVSLSKATPIQVLYAWLTPFTEITSAKETTGGVSDADYMRINQFYMETSQNGAIYEALTLANKKASLNYMGVYVLQVSKNSTFKGVLNIADTVTGVNGKTFHSSKELIKYVSGLKLGSKVSVQYTSENKKKTAKGKVIKLSNGKNGIGIGLVDHTKVVSDDTVEFSTNGIGGPSAGLMFTLDIYDQLNKEDLRKGRVIAGTGTIGENGEVGDIGGAGMKVASADKIDADIFFVPNNPVDKAVLKNNPKAVNNYQEAKQAAKKLGTKMKIVPVKNVQDAIDYLRKHQ</sequence>
<keyword evidence="1" id="KW-0812">Transmembrane</keyword>
<dbReference type="AlphaFoldDB" id="A0A7X9QH45"/>
<dbReference type="RefSeq" id="WP_003086253.1">
    <property type="nucleotide sequence ID" value="NZ_CP043405.1"/>
</dbReference>
<feature type="domain" description="PDZ" evidence="2">
    <location>
        <begin position="127"/>
        <end position="195"/>
    </location>
</feature>
<dbReference type="Gene3D" id="3.30.230.10">
    <property type="match status" value="1"/>
</dbReference>
<evidence type="ECO:0000313" key="3">
    <source>
        <dbReference type="EMBL" id="NMD49374.1"/>
    </source>
</evidence>